<evidence type="ECO:0000259" key="3">
    <source>
        <dbReference type="Pfam" id="PF24802"/>
    </source>
</evidence>
<feature type="transmembrane region" description="Helical" evidence="2">
    <location>
        <begin position="206"/>
        <end position="224"/>
    </location>
</feature>
<dbReference type="Proteomes" id="UP000006039">
    <property type="component" value="Unassembled WGS sequence"/>
</dbReference>
<accession>J3NQ93</accession>
<reference evidence="4" key="2">
    <citation type="submission" date="2010-07" db="EMBL/GenBank/DDBJ databases">
        <authorList>
            <consortium name="The Broad Institute Genome Sequencing Platform"/>
            <consortium name="Broad Institute Genome Sequencing Center for Infectious Disease"/>
            <person name="Ma L.-J."/>
            <person name="Dead R."/>
            <person name="Young S."/>
            <person name="Zeng Q."/>
            <person name="Koehrsen M."/>
            <person name="Alvarado L."/>
            <person name="Berlin A."/>
            <person name="Chapman S.B."/>
            <person name="Chen Z."/>
            <person name="Freedman E."/>
            <person name="Gellesch M."/>
            <person name="Goldberg J."/>
            <person name="Griggs A."/>
            <person name="Gujja S."/>
            <person name="Heilman E.R."/>
            <person name="Heiman D."/>
            <person name="Hepburn T."/>
            <person name="Howarth C."/>
            <person name="Jen D."/>
            <person name="Larson L."/>
            <person name="Mehta T."/>
            <person name="Neiman D."/>
            <person name="Pearson M."/>
            <person name="Roberts A."/>
            <person name="Saif S."/>
            <person name="Shea T."/>
            <person name="Shenoy N."/>
            <person name="Sisk P."/>
            <person name="Stolte C."/>
            <person name="Sykes S."/>
            <person name="Walk T."/>
            <person name="White J."/>
            <person name="Yandava C."/>
            <person name="Haas B."/>
            <person name="Nusbaum C."/>
            <person name="Birren B."/>
        </authorList>
    </citation>
    <scope>NUCLEOTIDE SEQUENCE</scope>
    <source>
        <strain evidence="4">R3-111a-1</strain>
    </source>
</reference>
<proteinExistence type="predicted"/>
<dbReference type="GeneID" id="20343908"/>
<keyword evidence="2" id="KW-1133">Transmembrane helix</keyword>
<dbReference type="OrthoDB" id="405906at2759"/>
<dbReference type="Pfam" id="PF24802">
    <property type="entry name" value="DUF7703"/>
    <property type="match status" value="1"/>
</dbReference>
<sequence length="313" mass="34644">MASKDNGITALNPPKGTDLSLVVIFLTLALYSVTELIFVIPTTFKRRGGQYFWFFVLATWSIVPYSVGFMLKGLAVLPQAIYLWVVFCYMGWVGMVLFQSLVMWSRLHLIVNSPRRLRLILYMIIFDAIICDVPVAVLAFGSNSPHPEHFVSIYAFWESMHVTIFALQELIISGVYVWETSKLLRIGRDNGATFNLPARSKVLRHLIYVNIIVVVLDVPTLAMYRPASTLPIFGGSSRPVGAAATSTSGPTTLNSRCDPLRSPSTLHSPRPPGSLRWLSRRYGRNAELDATGTGPSIILPKVEDGAGEAVRAI</sequence>
<reference evidence="4" key="3">
    <citation type="submission" date="2010-09" db="EMBL/GenBank/DDBJ databases">
        <title>Annotation of Gaeumannomyces graminis var. tritici R3-111a-1.</title>
        <authorList>
            <consortium name="The Broad Institute Genome Sequencing Platform"/>
            <person name="Ma L.-J."/>
            <person name="Dead R."/>
            <person name="Young S.K."/>
            <person name="Zeng Q."/>
            <person name="Gargeya S."/>
            <person name="Fitzgerald M."/>
            <person name="Haas B."/>
            <person name="Abouelleil A."/>
            <person name="Alvarado L."/>
            <person name="Arachchi H.M."/>
            <person name="Berlin A."/>
            <person name="Brown A."/>
            <person name="Chapman S.B."/>
            <person name="Chen Z."/>
            <person name="Dunbar C."/>
            <person name="Freedman E."/>
            <person name="Gearin G."/>
            <person name="Gellesch M."/>
            <person name="Goldberg J."/>
            <person name="Griggs A."/>
            <person name="Gujja S."/>
            <person name="Heiman D."/>
            <person name="Howarth C."/>
            <person name="Larson L."/>
            <person name="Lui A."/>
            <person name="MacDonald P.J.P."/>
            <person name="Mehta T."/>
            <person name="Montmayeur A."/>
            <person name="Murphy C."/>
            <person name="Neiman D."/>
            <person name="Pearson M."/>
            <person name="Priest M."/>
            <person name="Roberts A."/>
            <person name="Saif S."/>
            <person name="Shea T."/>
            <person name="Shenoy N."/>
            <person name="Sisk P."/>
            <person name="Stolte C."/>
            <person name="Sykes S."/>
            <person name="Yandava C."/>
            <person name="Wortman J."/>
            <person name="Nusbaum C."/>
            <person name="Birren B."/>
        </authorList>
    </citation>
    <scope>NUCLEOTIDE SEQUENCE</scope>
    <source>
        <strain evidence="4">R3-111a-1</strain>
    </source>
</reference>
<feature type="transmembrane region" description="Helical" evidence="2">
    <location>
        <begin position="160"/>
        <end position="178"/>
    </location>
</feature>
<feature type="transmembrane region" description="Helical" evidence="2">
    <location>
        <begin position="119"/>
        <end position="140"/>
    </location>
</feature>
<dbReference type="VEuPathDB" id="FungiDB:GGTG_03450"/>
<reference evidence="6" key="1">
    <citation type="submission" date="2010-07" db="EMBL/GenBank/DDBJ databases">
        <title>The genome sequence of Gaeumannomyces graminis var. tritici strain R3-111a-1.</title>
        <authorList>
            <consortium name="The Broad Institute Genome Sequencing Platform"/>
            <person name="Ma L.-J."/>
            <person name="Dead R."/>
            <person name="Young S."/>
            <person name="Zeng Q."/>
            <person name="Koehrsen M."/>
            <person name="Alvarado L."/>
            <person name="Berlin A."/>
            <person name="Chapman S.B."/>
            <person name="Chen Z."/>
            <person name="Freedman E."/>
            <person name="Gellesch M."/>
            <person name="Goldberg J."/>
            <person name="Griggs A."/>
            <person name="Gujja S."/>
            <person name="Heilman E.R."/>
            <person name="Heiman D."/>
            <person name="Hepburn T."/>
            <person name="Howarth C."/>
            <person name="Jen D."/>
            <person name="Larson L."/>
            <person name="Mehta T."/>
            <person name="Neiman D."/>
            <person name="Pearson M."/>
            <person name="Roberts A."/>
            <person name="Saif S."/>
            <person name="Shea T."/>
            <person name="Shenoy N."/>
            <person name="Sisk P."/>
            <person name="Stolte C."/>
            <person name="Sykes S."/>
            <person name="Walk T."/>
            <person name="White J."/>
            <person name="Yandava C."/>
            <person name="Haas B."/>
            <person name="Nusbaum C."/>
            <person name="Birren B."/>
        </authorList>
    </citation>
    <scope>NUCLEOTIDE SEQUENCE [LARGE SCALE GENOMIC DNA]</scope>
    <source>
        <strain evidence="6">R3-111a-1</strain>
    </source>
</reference>
<keyword evidence="2" id="KW-0472">Membrane</keyword>
<evidence type="ECO:0000313" key="6">
    <source>
        <dbReference type="Proteomes" id="UP000006039"/>
    </source>
</evidence>
<dbReference type="eggNOG" id="ENOG502SMNP">
    <property type="taxonomic scope" value="Eukaryota"/>
</dbReference>
<dbReference type="PANTHER" id="PTHR37013">
    <property type="entry name" value="INTEGRAL MEMBRANE PROTEIN (AFU_ORTHOLOGUE AFUA_1G05950)-RELATED"/>
    <property type="match status" value="1"/>
</dbReference>
<feature type="transmembrane region" description="Helical" evidence="2">
    <location>
        <begin position="81"/>
        <end position="98"/>
    </location>
</feature>
<feature type="compositionally biased region" description="Low complexity" evidence="1">
    <location>
        <begin position="241"/>
        <end position="252"/>
    </location>
</feature>
<dbReference type="STRING" id="644352.J3NQ93"/>
<dbReference type="AlphaFoldDB" id="J3NQ93"/>
<dbReference type="EnsemblFungi" id="EJT78349">
    <property type="protein sequence ID" value="EJT78349"/>
    <property type="gene ID" value="GGTG_03450"/>
</dbReference>
<evidence type="ECO:0000256" key="2">
    <source>
        <dbReference type="SAM" id="Phobius"/>
    </source>
</evidence>
<feature type="transmembrane region" description="Helical" evidence="2">
    <location>
        <begin position="52"/>
        <end position="75"/>
    </location>
</feature>
<keyword evidence="6" id="KW-1185">Reference proteome</keyword>
<dbReference type="EMBL" id="GL385396">
    <property type="protein sequence ID" value="EJT78349.1"/>
    <property type="molecule type" value="Genomic_DNA"/>
</dbReference>
<feature type="domain" description="DUF7703" evidence="3">
    <location>
        <begin position="22"/>
        <end position="221"/>
    </location>
</feature>
<feature type="transmembrane region" description="Helical" evidence="2">
    <location>
        <begin position="20"/>
        <end position="40"/>
    </location>
</feature>
<reference evidence="5" key="5">
    <citation type="submission" date="2018-04" db="UniProtKB">
        <authorList>
            <consortium name="EnsemblFungi"/>
        </authorList>
    </citation>
    <scope>IDENTIFICATION</scope>
    <source>
        <strain evidence="5">R3-111a-1</strain>
    </source>
</reference>
<feature type="region of interest" description="Disordered" evidence="1">
    <location>
        <begin position="241"/>
        <end position="274"/>
    </location>
</feature>
<dbReference type="InterPro" id="IPR056120">
    <property type="entry name" value="DUF7703"/>
</dbReference>
<reference evidence="5" key="4">
    <citation type="journal article" date="2015" name="G3 (Bethesda)">
        <title>Genome sequences of three phytopathogenic species of the Magnaporthaceae family of fungi.</title>
        <authorList>
            <person name="Okagaki L.H."/>
            <person name="Nunes C.C."/>
            <person name="Sailsbery J."/>
            <person name="Clay B."/>
            <person name="Brown D."/>
            <person name="John T."/>
            <person name="Oh Y."/>
            <person name="Young N."/>
            <person name="Fitzgerald M."/>
            <person name="Haas B.J."/>
            <person name="Zeng Q."/>
            <person name="Young S."/>
            <person name="Adiconis X."/>
            <person name="Fan L."/>
            <person name="Levin J.Z."/>
            <person name="Mitchell T.K."/>
            <person name="Okubara P.A."/>
            <person name="Farman M.L."/>
            <person name="Kohn L.M."/>
            <person name="Birren B."/>
            <person name="Ma L.-J."/>
            <person name="Dean R.A."/>
        </authorList>
    </citation>
    <scope>NUCLEOTIDE SEQUENCE</scope>
    <source>
        <strain evidence="5">R3-111a-1</strain>
    </source>
</reference>
<dbReference type="RefSeq" id="XP_009219494.1">
    <property type="nucleotide sequence ID" value="XM_009221230.1"/>
</dbReference>
<dbReference type="PANTHER" id="PTHR37013:SF3">
    <property type="entry name" value="INTEGRAL MEMBRANE PROTEIN (AFU_ORTHOLOGUE AFUA_1G05950)"/>
    <property type="match status" value="1"/>
</dbReference>
<organism evidence="4">
    <name type="scientific">Gaeumannomyces tritici (strain R3-111a-1)</name>
    <name type="common">Wheat and barley take-all root rot fungus</name>
    <name type="synonym">Gaeumannomyces graminis var. tritici</name>
    <dbReference type="NCBI Taxonomy" id="644352"/>
    <lineage>
        <taxon>Eukaryota</taxon>
        <taxon>Fungi</taxon>
        <taxon>Dikarya</taxon>
        <taxon>Ascomycota</taxon>
        <taxon>Pezizomycotina</taxon>
        <taxon>Sordariomycetes</taxon>
        <taxon>Sordariomycetidae</taxon>
        <taxon>Magnaporthales</taxon>
        <taxon>Magnaporthaceae</taxon>
        <taxon>Gaeumannomyces</taxon>
    </lineage>
</organism>
<evidence type="ECO:0000313" key="5">
    <source>
        <dbReference type="EnsemblFungi" id="EJT78349"/>
    </source>
</evidence>
<keyword evidence="2" id="KW-0812">Transmembrane</keyword>
<gene>
    <name evidence="5" type="primary">20343908</name>
    <name evidence="4" type="ORF">GGTG_03450</name>
</gene>
<evidence type="ECO:0000313" key="4">
    <source>
        <dbReference type="EMBL" id="EJT78349.1"/>
    </source>
</evidence>
<name>J3NQ93_GAET3</name>
<dbReference type="HOGENOM" id="CLU_045148_1_0_1"/>
<evidence type="ECO:0000256" key="1">
    <source>
        <dbReference type="SAM" id="MobiDB-lite"/>
    </source>
</evidence>
<protein>
    <recommendedName>
        <fullName evidence="3">DUF7703 domain-containing protein</fullName>
    </recommendedName>
</protein>